<proteinExistence type="inferred from homology"/>
<name>A0A543J132_9ACTN</name>
<reference evidence="4 5" key="1">
    <citation type="submission" date="2019-06" db="EMBL/GenBank/DDBJ databases">
        <title>Sequencing the genomes of 1000 actinobacteria strains.</title>
        <authorList>
            <person name="Klenk H.-P."/>
        </authorList>
    </citation>
    <scope>NUCLEOTIDE SEQUENCE [LARGE SCALE GENOMIC DNA]</scope>
    <source>
        <strain evidence="4 5">DSM 43186</strain>
    </source>
</reference>
<dbReference type="RefSeq" id="WP_229788944.1">
    <property type="nucleotide sequence ID" value="NZ_BMPV01000005.1"/>
</dbReference>
<dbReference type="PANTHER" id="PTHR43022:SF1">
    <property type="entry name" value="PROTEIN SMF"/>
    <property type="match status" value="1"/>
</dbReference>
<feature type="domain" description="Smf/DprA SLOG" evidence="3">
    <location>
        <begin position="175"/>
        <end position="386"/>
    </location>
</feature>
<dbReference type="PANTHER" id="PTHR43022">
    <property type="entry name" value="PROTEIN SMF"/>
    <property type="match status" value="1"/>
</dbReference>
<evidence type="ECO:0000259" key="3">
    <source>
        <dbReference type="Pfam" id="PF02481"/>
    </source>
</evidence>
<feature type="region of interest" description="Disordered" evidence="2">
    <location>
        <begin position="75"/>
        <end position="139"/>
    </location>
</feature>
<feature type="compositionally biased region" description="Gly residues" evidence="2">
    <location>
        <begin position="104"/>
        <end position="118"/>
    </location>
</feature>
<comment type="caution">
    <text evidence="4">The sequence shown here is derived from an EMBL/GenBank/DDBJ whole genome shotgun (WGS) entry which is preliminary data.</text>
</comment>
<dbReference type="Proteomes" id="UP000319213">
    <property type="component" value="Unassembled WGS sequence"/>
</dbReference>
<comment type="similarity">
    <text evidence="1">Belongs to the DprA/Smf family.</text>
</comment>
<dbReference type="InterPro" id="IPR003488">
    <property type="entry name" value="DprA"/>
</dbReference>
<protein>
    <submittedName>
        <fullName evidence="4">DNA processing protein</fullName>
    </submittedName>
</protein>
<dbReference type="SUPFAM" id="SSF102405">
    <property type="entry name" value="MCP/YpsA-like"/>
    <property type="match status" value="1"/>
</dbReference>
<evidence type="ECO:0000256" key="1">
    <source>
        <dbReference type="ARBA" id="ARBA00006525"/>
    </source>
</evidence>
<evidence type="ECO:0000313" key="5">
    <source>
        <dbReference type="Proteomes" id="UP000319213"/>
    </source>
</evidence>
<dbReference type="Gene3D" id="3.40.50.450">
    <property type="match status" value="1"/>
</dbReference>
<feature type="region of interest" description="Disordered" evidence="2">
    <location>
        <begin position="1"/>
        <end position="21"/>
    </location>
</feature>
<dbReference type="AlphaFoldDB" id="A0A543J132"/>
<keyword evidence="5" id="KW-1185">Reference proteome</keyword>
<sequence>MVNPHAESPGSAARPVSDDERAARATLMRVADPGERVMGHLLDHLGAVEILRRLRQGGDARRLARELAAECRAAQETARDGAVAPADVGVPTRSADGETAESTDGGGPDGGGSTGAGGETDADGADGAAPGERAGPVVVGTRGDLPRLIEAWRARLELADPERDIAAGESVGARLIVPGDVEWPTQLDDLGTARPYGLWLHGDADLRFSCLRSVAVVGSRAATAYGVHVAAEFGATLGDAGWTVVSGGAYGIDGAAHRGALASASPTIVVLACGTDVDYPLGHHDLFRAVRDNGLLVSECAPGVRPTRSRFLVRNRLIAALSRGTVVVEAALRSGALNTAGHAESLRRPVGAVPGPITSAASAGCHRLIREGRAVCVTNADEVVELVGVIGDDLAPRRRGPVLPRDLLSEPMRRVLDAVPAGVGAGPATIAVAAGVDLPTVLSCLGGLAAAGYVERHRRGWRVRPDRGR</sequence>
<dbReference type="NCBIfam" id="TIGR00732">
    <property type="entry name" value="dprA"/>
    <property type="match status" value="1"/>
</dbReference>
<feature type="compositionally biased region" description="Low complexity" evidence="2">
    <location>
        <begin position="125"/>
        <end position="136"/>
    </location>
</feature>
<dbReference type="Pfam" id="PF02481">
    <property type="entry name" value="DNA_processg_A"/>
    <property type="match status" value="1"/>
</dbReference>
<dbReference type="InterPro" id="IPR057666">
    <property type="entry name" value="DrpA_SLOG"/>
</dbReference>
<gene>
    <name evidence="4" type="ORF">FHX40_3272</name>
</gene>
<dbReference type="EMBL" id="VFPQ01000001">
    <property type="protein sequence ID" value="TQM76528.1"/>
    <property type="molecule type" value="Genomic_DNA"/>
</dbReference>
<dbReference type="GO" id="GO:0009294">
    <property type="term" value="P:DNA-mediated transformation"/>
    <property type="evidence" value="ECO:0007669"/>
    <property type="project" value="InterPro"/>
</dbReference>
<evidence type="ECO:0000313" key="4">
    <source>
        <dbReference type="EMBL" id="TQM76528.1"/>
    </source>
</evidence>
<accession>A0A543J132</accession>
<evidence type="ECO:0000256" key="2">
    <source>
        <dbReference type="SAM" id="MobiDB-lite"/>
    </source>
</evidence>
<organism evidence="4 5">
    <name type="scientific">Thermopolyspora flexuosa</name>
    <dbReference type="NCBI Taxonomy" id="103836"/>
    <lineage>
        <taxon>Bacteria</taxon>
        <taxon>Bacillati</taxon>
        <taxon>Actinomycetota</taxon>
        <taxon>Actinomycetes</taxon>
        <taxon>Streptosporangiales</taxon>
        <taxon>Streptosporangiaceae</taxon>
        <taxon>Thermopolyspora</taxon>
    </lineage>
</organism>